<dbReference type="STRING" id="64969.SAMN02745127_02191"/>
<dbReference type="OrthoDB" id="9800654at2"/>
<protein>
    <recommendedName>
        <fullName evidence="4">ABC transporter domain-containing protein</fullName>
    </recommendedName>
</protein>
<feature type="domain" description="ABC transporter" evidence="4">
    <location>
        <begin position="17"/>
        <end position="254"/>
    </location>
</feature>
<dbReference type="GO" id="GO:0016887">
    <property type="term" value="F:ATP hydrolysis activity"/>
    <property type="evidence" value="ECO:0007669"/>
    <property type="project" value="InterPro"/>
</dbReference>
<dbReference type="Gene3D" id="3.40.50.300">
    <property type="entry name" value="P-loop containing nucleotide triphosphate hydrolases"/>
    <property type="match status" value="1"/>
</dbReference>
<dbReference type="RefSeq" id="WP_078745764.1">
    <property type="nucleotide sequence ID" value="NZ_FUXG01000014.1"/>
</dbReference>
<dbReference type="PANTHER" id="PTHR42939:SF1">
    <property type="entry name" value="ABC TRANSPORTER ATP-BINDING PROTEIN ALBC-RELATED"/>
    <property type="match status" value="1"/>
</dbReference>
<evidence type="ECO:0000256" key="3">
    <source>
        <dbReference type="ARBA" id="ARBA00022840"/>
    </source>
</evidence>
<evidence type="ECO:0000313" key="5">
    <source>
        <dbReference type="EMBL" id="OPX55220.1"/>
    </source>
</evidence>
<organism evidence="5 6">
    <name type="scientific">Oceanospirillum multiglobuliferum</name>
    <dbReference type="NCBI Taxonomy" id="64969"/>
    <lineage>
        <taxon>Bacteria</taxon>
        <taxon>Pseudomonadati</taxon>
        <taxon>Pseudomonadota</taxon>
        <taxon>Gammaproteobacteria</taxon>
        <taxon>Oceanospirillales</taxon>
        <taxon>Oceanospirillaceae</taxon>
        <taxon>Oceanospirillum</taxon>
    </lineage>
</organism>
<dbReference type="AlphaFoldDB" id="A0A1T4R5H4"/>
<keyword evidence="3" id="KW-0067">ATP-binding</keyword>
<proteinExistence type="predicted"/>
<dbReference type="InterPro" id="IPR051782">
    <property type="entry name" value="ABC_Transporter_VariousFunc"/>
</dbReference>
<keyword evidence="6" id="KW-1185">Reference proteome</keyword>
<sequence>MLLNKLLDDHDHISLIARLSNVQHRWHKETLLFQLNELQWQKGQTILLSGDNGAGKSTLMRLMAGLEPLQQGFIQFPVLQKDRFSLPWRTQKPQRGQCCYLHQSPYLFAGTVLNNLLFVIKSLPKNKRELAIQRLPTGLELAGLTALQHQPANTLSGGERQRIAALRAWLLQPKVLLLDEPTANLDQDSIHLITALVVDLIQQNSAVMISSHQHTSLTDCCNAHWMIKEGTVYAANSTTGTTKLTALQTSNVNKLSAVVSQPHQMDVAL</sequence>
<dbReference type="EMBL" id="MTSM01000011">
    <property type="protein sequence ID" value="OPX55220.1"/>
    <property type="molecule type" value="Genomic_DNA"/>
</dbReference>
<evidence type="ECO:0000313" key="6">
    <source>
        <dbReference type="Proteomes" id="UP000191418"/>
    </source>
</evidence>
<dbReference type="GO" id="GO:0005524">
    <property type="term" value="F:ATP binding"/>
    <property type="evidence" value="ECO:0007669"/>
    <property type="project" value="UniProtKB-KW"/>
</dbReference>
<dbReference type="InterPro" id="IPR027417">
    <property type="entry name" value="P-loop_NTPase"/>
</dbReference>
<dbReference type="SUPFAM" id="SSF52540">
    <property type="entry name" value="P-loop containing nucleoside triphosphate hydrolases"/>
    <property type="match status" value="1"/>
</dbReference>
<dbReference type="PANTHER" id="PTHR42939">
    <property type="entry name" value="ABC TRANSPORTER ATP-BINDING PROTEIN ALBC-RELATED"/>
    <property type="match status" value="1"/>
</dbReference>
<reference evidence="5 6" key="1">
    <citation type="submission" date="2017-01" db="EMBL/GenBank/DDBJ databases">
        <title>Genome Sequencing of a Marine Spirillum, Oceanospirillum multiglobuliferum ATCC 33336, from Japan.</title>
        <authorList>
            <person name="Carney J.G."/>
            <person name="Trachtenberg A.M."/>
            <person name="Rheaume B.A."/>
            <person name="Linnane J.D."/>
            <person name="Pitts N.L."/>
            <person name="Mykles D.L."/>
            <person name="Maclea K.S."/>
        </authorList>
    </citation>
    <scope>NUCLEOTIDE SEQUENCE [LARGE SCALE GENOMIC DNA]</scope>
    <source>
        <strain evidence="5 6">ATCC 33336</strain>
    </source>
</reference>
<evidence type="ECO:0000256" key="2">
    <source>
        <dbReference type="ARBA" id="ARBA00022741"/>
    </source>
</evidence>
<evidence type="ECO:0000256" key="1">
    <source>
        <dbReference type="ARBA" id="ARBA00022448"/>
    </source>
</evidence>
<dbReference type="InterPro" id="IPR003593">
    <property type="entry name" value="AAA+_ATPase"/>
</dbReference>
<name>A0A1T4R5H4_9GAMM</name>
<dbReference type="InterPro" id="IPR003439">
    <property type="entry name" value="ABC_transporter-like_ATP-bd"/>
</dbReference>
<dbReference type="SMART" id="SM00382">
    <property type="entry name" value="AAA"/>
    <property type="match status" value="1"/>
</dbReference>
<dbReference type="Pfam" id="PF00005">
    <property type="entry name" value="ABC_tran"/>
    <property type="match status" value="1"/>
</dbReference>
<dbReference type="PROSITE" id="PS50893">
    <property type="entry name" value="ABC_TRANSPORTER_2"/>
    <property type="match status" value="1"/>
</dbReference>
<keyword evidence="2" id="KW-0547">Nucleotide-binding</keyword>
<comment type="caution">
    <text evidence="5">The sequence shown here is derived from an EMBL/GenBank/DDBJ whole genome shotgun (WGS) entry which is preliminary data.</text>
</comment>
<gene>
    <name evidence="5" type="ORF">BTE48_09780</name>
</gene>
<dbReference type="Proteomes" id="UP000191418">
    <property type="component" value="Unassembled WGS sequence"/>
</dbReference>
<keyword evidence="1" id="KW-0813">Transport</keyword>
<evidence type="ECO:0000259" key="4">
    <source>
        <dbReference type="PROSITE" id="PS50893"/>
    </source>
</evidence>
<accession>A0A1T4R5H4</accession>